<sequence length="99" mass="11304">MPRVMFKNRENLLIIFLYTASIPPLLSILRSLGRNGKRKSKFISHFSTFSKHPPPPNDPPVTVDHPPDNPLPSISLMVMNKGTTPWTLGNGIERRRWKC</sequence>
<evidence type="ECO:0000256" key="1">
    <source>
        <dbReference type="SAM" id="MobiDB-lite"/>
    </source>
</evidence>
<organism evidence="3 4">
    <name type="scientific">Caerostris darwini</name>
    <dbReference type="NCBI Taxonomy" id="1538125"/>
    <lineage>
        <taxon>Eukaryota</taxon>
        <taxon>Metazoa</taxon>
        <taxon>Ecdysozoa</taxon>
        <taxon>Arthropoda</taxon>
        <taxon>Chelicerata</taxon>
        <taxon>Arachnida</taxon>
        <taxon>Araneae</taxon>
        <taxon>Araneomorphae</taxon>
        <taxon>Entelegynae</taxon>
        <taxon>Araneoidea</taxon>
        <taxon>Araneidae</taxon>
        <taxon>Caerostris</taxon>
    </lineage>
</organism>
<accession>A0AAV4RQX3</accession>
<gene>
    <name evidence="3" type="ORF">CDAR_621301</name>
</gene>
<keyword evidence="4" id="KW-1185">Reference proteome</keyword>
<keyword evidence="2" id="KW-0472">Membrane</keyword>
<name>A0AAV4RQX3_9ARAC</name>
<dbReference type="AlphaFoldDB" id="A0AAV4RQX3"/>
<evidence type="ECO:0000256" key="2">
    <source>
        <dbReference type="SAM" id="Phobius"/>
    </source>
</evidence>
<keyword evidence="2" id="KW-1133">Transmembrane helix</keyword>
<proteinExistence type="predicted"/>
<dbReference type="Proteomes" id="UP001054837">
    <property type="component" value="Unassembled WGS sequence"/>
</dbReference>
<protein>
    <submittedName>
        <fullName evidence="3">Uncharacterized protein</fullName>
    </submittedName>
</protein>
<evidence type="ECO:0000313" key="4">
    <source>
        <dbReference type="Proteomes" id="UP001054837"/>
    </source>
</evidence>
<feature type="region of interest" description="Disordered" evidence="1">
    <location>
        <begin position="46"/>
        <end position="67"/>
    </location>
</feature>
<keyword evidence="2" id="KW-0812">Transmembrane</keyword>
<evidence type="ECO:0000313" key="3">
    <source>
        <dbReference type="EMBL" id="GIY22862.1"/>
    </source>
</evidence>
<reference evidence="3 4" key="1">
    <citation type="submission" date="2021-06" db="EMBL/GenBank/DDBJ databases">
        <title>Caerostris darwini draft genome.</title>
        <authorList>
            <person name="Kono N."/>
            <person name="Arakawa K."/>
        </authorList>
    </citation>
    <scope>NUCLEOTIDE SEQUENCE [LARGE SCALE GENOMIC DNA]</scope>
</reference>
<feature type="transmembrane region" description="Helical" evidence="2">
    <location>
        <begin position="12"/>
        <end position="32"/>
    </location>
</feature>
<comment type="caution">
    <text evidence="3">The sequence shown here is derived from an EMBL/GenBank/DDBJ whole genome shotgun (WGS) entry which is preliminary data.</text>
</comment>
<dbReference type="EMBL" id="BPLQ01006486">
    <property type="protein sequence ID" value="GIY22862.1"/>
    <property type="molecule type" value="Genomic_DNA"/>
</dbReference>